<evidence type="ECO:0000313" key="1">
    <source>
        <dbReference type="EMBL" id="EPD33815.1"/>
    </source>
</evidence>
<evidence type="ECO:0000313" key="2">
    <source>
        <dbReference type="Proteomes" id="UP000014417"/>
    </source>
</evidence>
<organism evidence="1 2">
    <name type="scientific">Propionimicrobium lymphophilum ACS-093-V-SCH5</name>
    <dbReference type="NCBI Taxonomy" id="883161"/>
    <lineage>
        <taxon>Bacteria</taxon>
        <taxon>Bacillati</taxon>
        <taxon>Actinomycetota</taxon>
        <taxon>Actinomycetes</taxon>
        <taxon>Propionibacteriales</taxon>
        <taxon>Propionibacteriaceae</taxon>
        <taxon>Propionimicrobium</taxon>
    </lineage>
</organism>
<dbReference type="STRING" id="883161.HMPREF9306_00229"/>
<proteinExistence type="predicted"/>
<gene>
    <name evidence="1" type="ORF">HMPREF9306_00229</name>
</gene>
<protein>
    <submittedName>
        <fullName evidence="1">Uncharacterized protein</fullName>
    </submittedName>
</protein>
<accession>S2W6E4</accession>
<dbReference type="AlphaFoldDB" id="S2W6E4"/>
<comment type="caution">
    <text evidence="1">The sequence shown here is derived from an EMBL/GenBank/DDBJ whole genome shotgun (WGS) entry which is preliminary data.</text>
</comment>
<dbReference type="HOGENOM" id="CLU_2635196_0_0_11"/>
<reference evidence="1 2" key="1">
    <citation type="submission" date="2013-04" db="EMBL/GenBank/DDBJ databases">
        <title>The Genome Sequence of Propionimicrobium lymphophilum ACS-093-V-SCH5.</title>
        <authorList>
            <consortium name="The Broad Institute Genomics Platform"/>
            <person name="Earl A."/>
            <person name="Ward D."/>
            <person name="Feldgarden M."/>
            <person name="Gevers D."/>
            <person name="Saerens B."/>
            <person name="Vaneechoutte M."/>
            <person name="Walker B."/>
            <person name="Young S."/>
            <person name="Zeng Q."/>
            <person name="Gargeya S."/>
            <person name="Fitzgerald M."/>
            <person name="Haas B."/>
            <person name="Abouelleil A."/>
            <person name="Allen A.W."/>
            <person name="Alvarado L."/>
            <person name="Arachchi H.M."/>
            <person name="Berlin A.M."/>
            <person name="Chapman S.B."/>
            <person name="Gainer-Dewar J."/>
            <person name="Goldberg J."/>
            <person name="Griggs A."/>
            <person name="Gujja S."/>
            <person name="Hansen M."/>
            <person name="Howarth C."/>
            <person name="Imamovic A."/>
            <person name="Ireland A."/>
            <person name="Larimer J."/>
            <person name="McCowan C."/>
            <person name="Murphy C."/>
            <person name="Pearson M."/>
            <person name="Poon T.W."/>
            <person name="Priest M."/>
            <person name="Roberts A."/>
            <person name="Saif S."/>
            <person name="Shea T."/>
            <person name="Sisk P."/>
            <person name="Sykes S."/>
            <person name="Wortman J."/>
            <person name="Nusbaum C."/>
            <person name="Birren B."/>
        </authorList>
    </citation>
    <scope>NUCLEOTIDE SEQUENCE [LARGE SCALE GENOMIC DNA]</scope>
    <source>
        <strain evidence="1 2">ACS-093-V-SCH5</strain>
    </source>
</reference>
<name>S2W6E4_9ACTN</name>
<dbReference type="RefSeq" id="WP_016455087.1">
    <property type="nucleotide sequence ID" value="NZ_KE150269.1"/>
</dbReference>
<dbReference type="Proteomes" id="UP000014417">
    <property type="component" value="Unassembled WGS sequence"/>
</dbReference>
<keyword evidence="2" id="KW-1185">Reference proteome</keyword>
<dbReference type="EMBL" id="AGZR01000003">
    <property type="protein sequence ID" value="EPD33815.1"/>
    <property type="molecule type" value="Genomic_DNA"/>
</dbReference>
<sequence>MSDALEAARLRCLDDVRKLTAELRQAKAHADDIDKRLRAEVCRCADLGTSNYRLAQITGWSQPTIKTIRDKNLTKNN</sequence>